<evidence type="ECO:0000313" key="1">
    <source>
        <dbReference type="EMBL" id="RSK42053.1"/>
    </source>
</evidence>
<dbReference type="RefSeq" id="WP_125467041.1">
    <property type="nucleotide sequence ID" value="NZ_RWBG01000001.1"/>
</dbReference>
<reference evidence="1 2" key="1">
    <citation type="submission" date="2018-12" db="EMBL/GenBank/DDBJ databases">
        <title>Mangrovimonas spongiae sp. nov., a novel member of the genus Mangrovimonas isolated from marine sponge.</title>
        <authorList>
            <person name="Zhuang L."/>
            <person name="Luo L."/>
        </authorList>
    </citation>
    <scope>NUCLEOTIDE SEQUENCE [LARGE SCALE GENOMIC DNA]</scope>
    <source>
        <strain evidence="1 2">HN-E26</strain>
    </source>
</reference>
<protein>
    <recommendedName>
        <fullName evidence="3">DUF2071 domain-containing protein</fullName>
    </recommendedName>
</protein>
<comment type="caution">
    <text evidence="1">The sequence shown here is derived from an EMBL/GenBank/DDBJ whole genome shotgun (WGS) entry which is preliminary data.</text>
</comment>
<dbReference type="OrthoDB" id="5492672at2"/>
<accession>A0A3R9N9F7</accession>
<sequence>MNLSNLKNHPFGVEAFFESSVVLTFAVPKKQLEPLIPDCLQLDTFQDKWAFIAVAMVQTKNLRPKGFPKLLGNDFFLIGYRIFVRYTTNKGKRLRGLYIIKSETDKQKMAFMGNIFTHYNYTTTDITKIKTKNNVEITSKKSNFKITYKKDDKATGLPKNSPFLSWKEARRFAGPLPFTFTYNKVEKEVLIIEGVRQNWKPKPLKVIEYKFEFINALKLKNHHLANAFIIEHIPYYWKKGKKELWKQNEKNFKAS</sequence>
<proteinExistence type="predicted"/>
<dbReference type="Proteomes" id="UP000270620">
    <property type="component" value="Unassembled WGS sequence"/>
</dbReference>
<dbReference type="Pfam" id="PF09844">
    <property type="entry name" value="DUF2071"/>
    <property type="match status" value="1"/>
</dbReference>
<evidence type="ECO:0008006" key="3">
    <source>
        <dbReference type="Google" id="ProtNLM"/>
    </source>
</evidence>
<keyword evidence="2" id="KW-1185">Reference proteome</keyword>
<dbReference type="EMBL" id="RWBG01000001">
    <property type="protein sequence ID" value="RSK42053.1"/>
    <property type="molecule type" value="Genomic_DNA"/>
</dbReference>
<dbReference type="InterPro" id="IPR018644">
    <property type="entry name" value="DUF2071"/>
</dbReference>
<dbReference type="AlphaFoldDB" id="A0A3R9N9F7"/>
<name>A0A3R9N9F7_9FLAO</name>
<gene>
    <name evidence="1" type="ORF">EJA19_04000</name>
</gene>
<evidence type="ECO:0000313" key="2">
    <source>
        <dbReference type="Proteomes" id="UP000270620"/>
    </source>
</evidence>
<organism evidence="1 2">
    <name type="scientific">Mangrovimonas spongiae</name>
    <dbReference type="NCBI Taxonomy" id="2494697"/>
    <lineage>
        <taxon>Bacteria</taxon>
        <taxon>Pseudomonadati</taxon>
        <taxon>Bacteroidota</taxon>
        <taxon>Flavobacteriia</taxon>
        <taxon>Flavobacteriales</taxon>
        <taxon>Flavobacteriaceae</taxon>
        <taxon>Mangrovimonas</taxon>
    </lineage>
</organism>